<dbReference type="SMART" id="SM00220">
    <property type="entry name" value="S_TKc"/>
    <property type="match status" value="1"/>
</dbReference>
<organism evidence="7 8">
    <name type="scientific">Tritrichomonas musculus</name>
    <dbReference type="NCBI Taxonomy" id="1915356"/>
    <lineage>
        <taxon>Eukaryota</taxon>
        <taxon>Metamonada</taxon>
        <taxon>Parabasalia</taxon>
        <taxon>Tritrichomonadida</taxon>
        <taxon>Tritrichomonadidae</taxon>
        <taxon>Tritrichomonas</taxon>
    </lineage>
</organism>
<dbReference type="SUPFAM" id="SSF81901">
    <property type="entry name" value="HCP-like"/>
    <property type="match status" value="1"/>
</dbReference>
<dbReference type="PROSITE" id="PS00107">
    <property type="entry name" value="PROTEIN_KINASE_ATP"/>
    <property type="match status" value="1"/>
</dbReference>
<dbReference type="Proteomes" id="UP001470230">
    <property type="component" value="Unassembled WGS sequence"/>
</dbReference>
<evidence type="ECO:0000313" key="7">
    <source>
        <dbReference type="EMBL" id="KAK8838935.1"/>
    </source>
</evidence>
<dbReference type="PANTHER" id="PTHR44329:SF214">
    <property type="entry name" value="PROTEIN KINASE DOMAIN-CONTAINING PROTEIN"/>
    <property type="match status" value="1"/>
</dbReference>
<comment type="similarity">
    <text evidence="1">Belongs to the protein kinase superfamily. TKL Ser/Thr protein kinase family. ROCO subfamily.</text>
</comment>
<keyword evidence="8" id="KW-1185">Reference proteome</keyword>
<sequence>MTSEADNIIDLSKYKVIKYLGRGNFGQAYLIKDKESKKLYAAKSTLHEIQKYDPESKIDQNSILYLYREIKIMASLNHPSIIKYMGYNPLNFEGDRYITIISEYAPNGSLRQYINLEMAKQSPNNWTDTIKLINIYGIASGMSYLHKHDIIHRDLKPENILLDSNYYPKISDFGLSKITNSISTSMNIQSSYGVKGSPLFMAPEIFISESYSTSSDVYAFSIVVYCLITGLNPFQECKLLEIIDKVSSGERPFIPEKVPSAYKKLIEKCWSQNPKDRPSFDEIKETVKTDNGFITEKVDNTEFQQFVEFIDKYETSFDFLRGPHHLTTFSSTISKHIDFDSPNFLDQTVVFPSEDYEKLNADSKSLINESEKDPHKKFNVAKNLIEGLNGFQKNVILGFNYLRASMFDCENFSEPFFYLVKLLIEGKIIKSDFQEARQILDQIRDKESSSYFYLLGLLEKKEKNYQKAIEHFRVSSEKGHPESMYEYGKILMKGQGIKKNVIKAKELFEQATKNGCSKIYKPKFSEENVLISIKVCFIGDFNSGKHELVYFLINDKIDDYVPINIDNNKILFNFNGECVKLNLIDTYGFEDYKKIGSVMYEKTNVFVLVFSLIDKSTLKNIVDKWFNIIKDYKKNSNIFLLGVDLDKWSDEKYLNRVSQSEIDDVKKIIQSDFDLLCSYSTGENLTNFKSVLIENFFKNFYRKKDKIDLKVLFVGNKDSGQFDLLQFIDKDKKFNHLNKVIKYVNYHGKKVNLNLFATPGEEGHNKIRIIAYDKADVIVLVFSLIDKDSFLSLFRTYLKEIENLAPKAALLLVGVDLDKWDRVSLDPNFVIDSQLETYANNELFQQTILCSYKTGENMDDFCKQIIKNYIIKNSNDNACIAF</sequence>
<dbReference type="PROSITE" id="PS00108">
    <property type="entry name" value="PROTEIN_KINASE_ST"/>
    <property type="match status" value="1"/>
</dbReference>
<evidence type="ECO:0000256" key="4">
    <source>
        <dbReference type="ARBA" id="ARBA00022840"/>
    </source>
</evidence>
<dbReference type="SUPFAM" id="SSF52540">
    <property type="entry name" value="P-loop containing nucleoside triphosphate hydrolases"/>
    <property type="match status" value="2"/>
</dbReference>
<evidence type="ECO:0000259" key="6">
    <source>
        <dbReference type="PROSITE" id="PS50011"/>
    </source>
</evidence>
<dbReference type="Pfam" id="PF08238">
    <property type="entry name" value="Sel1"/>
    <property type="match status" value="2"/>
</dbReference>
<dbReference type="InterPro" id="IPR005225">
    <property type="entry name" value="Small_GTP-bd"/>
</dbReference>
<evidence type="ECO:0000256" key="1">
    <source>
        <dbReference type="ARBA" id="ARBA00008171"/>
    </source>
</evidence>
<dbReference type="SUPFAM" id="SSF56112">
    <property type="entry name" value="Protein kinase-like (PK-like)"/>
    <property type="match status" value="1"/>
</dbReference>
<gene>
    <name evidence="7" type="ORF">M9Y10_032394</name>
</gene>
<dbReference type="SMART" id="SM00671">
    <property type="entry name" value="SEL1"/>
    <property type="match status" value="2"/>
</dbReference>
<dbReference type="InterPro" id="IPR000719">
    <property type="entry name" value="Prot_kinase_dom"/>
</dbReference>
<dbReference type="InterPro" id="IPR027417">
    <property type="entry name" value="P-loop_NTPase"/>
</dbReference>
<dbReference type="InterPro" id="IPR006597">
    <property type="entry name" value="Sel1-like"/>
</dbReference>
<feature type="binding site" evidence="5">
    <location>
        <position position="43"/>
    </location>
    <ligand>
        <name>ATP</name>
        <dbReference type="ChEBI" id="CHEBI:30616"/>
    </ligand>
</feature>
<keyword evidence="3 5" id="KW-0547">Nucleotide-binding</keyword>
<dbReference type="InterPro" id="IPR017441">
    <property type="entry name" value="Protein_kinase_ATP_BS"/>
</dbReference>
<dbReference type="SMART" id="SM00174">
    <property type="entry name" value="RHO"/>
    <property type="match status" value="1"/>
</dbReference>
<dbReference type="CDD" id="cd13999">
    <property type="entry name" value="STKc_MAP3K-like"/>
    <property type="match status" value="1"/>
</dbReference>
<keyword evidence="2" id="KW-0808">Transferase</keyword>
<dbReference type="PRINTS" id="PR00109">
    <property type="entry name" value="TYRKINASE"/>
</dbReference>
<dbReference type="Pfam" id="PF00069">
    <property type="entry name" value="Pkinase"/>
    <property type="match status" value="1"/>
</dbReference>
<evidence type="ECO:0000313" key="8">
    <source>
        <dbReference type="Proteomes" id="UP001470230"/>
    </source>
</evidence>
<dbReference type="PROSITE" id="PS50011">
    <property type="entry name" value="PROTEIN_KINASE_DOM"/>
    <property type="match status" value="1"/>
</dbReference>
<dbReference type="InterPro" id="IPR001245">
    <property type="entry name" value="Ser-Thr/Tyr_kinase_cat_dom"/>
</dbReference>
<dbReference type="Gene3D" id="1.25.40.10">
    <property type="entry name" value="Tetratricopeptide repeat domain"/>
    <property type="match status" value="1"/>
</dbReference>
<feature type="domain" description="Protein kinase" evidence="6">
    <location>
        <begin position="14"/>
        <end position="294"/>
    </location>
</feature>
<dbReference type="Gene3D" id="1.10.510.10">
    <property type="entry name" value="Transferase(Phosphotransferase) domain 1"/>
    <property type="match status" value="1"/>
</dbReference>
<keyword evidence="2" id="KW-0723">Serine/threonine-protein kinase</keyword>
<keyword evidence="4 5" id="KW-0067">ATP-binding</keyword>
<dbReference type="PROSITE" id="PS51419">
    <property type="entry name" value="RAB"/>
    <property type="match status" value="1"/>
</dbReference>
<name>A0ABR2GYD8_9EUKA</name>
<protein>
    <recommendedName>
        <fullName evidence="6">Protein kinase domain-containing protein</fullName>
    </recommendedName>
</protein>
<dbReference type="InterPro" id="IPR011009">
    <property type="entry name" value="Kinase-like_dom_sf"/>
</dbReference>
<accession>A0ABR2GYD8</accession>
<dbReference type="EMBL" id="JAPFFF010000053">
    <property type="protein sequence ID" value="KAK8838935.1"/>
    <property type="molecule type" value="Genomic_DNA"/>
</dbReference>
<dbReference type="Pfam" id="PF00071">
    <property type="entry name" value="Ras"/>
    <property type="match status" value="2"/>
</dbReference>
<dbReference type="Gene3D" id="3.40.50.300">
    <property type="entry name" value="P-loop containing nucleotide triphosphate hydrolases"/>
    <property type="match status" value="2"/>
</dbReference>
<dbReference type="PANTHER" id="PTHR44329">
    <property type="entry name" value="SERINE/THREONINE-PROTEIN KINASE TNNI3K-RELATED"/>
    <property type="match status" value="1"/>
</dbReference>
<dbReference type="InterPro" id="IPR001806">
    <property type="entry name" value="Small_GTPase"/>
</dbReference>
<evidence type="ECO:0000256" key="3">
    <source>
        <dbReference type="ARBA" id="ARBA00022741"/>
    </source>
</evidence>
<dbReference type="InterPro" id="IPR008271">
    <property type="entry name" value="Ser/Thr_kinase_AS"/>
</dbReference>
<evidence type="ECO:0000256" key="5">
    <source>
        <dbReference type="PROSITE-ProRule" id="PRU10141"/>
    </source>
</evidence>
<keyword evidence="2" id="KW-0418">Kinase</keyword>
<dbReference type="InterPro" id="IPR011990">
    <property type="entry name" value="TPR-like_helical_dom_sf"/>
</dbReference>
<proteinExistence type="inferred from homology"/>
<dbReference type="InterPro" id="IPR051681">
    <property type="entry name" value="Ser/Thr_Kinases-Pseudokinases"/>
</dbReference>
<comment type="caution">
    <text evidence="7">The sequence shown here is derived from an EMBL/GenBank/DDBJ whole genome shotgun (WGS) entry which is preliminary data.</text>
</comment>
<dbReference type="NCBIfam" id="TIGR00231">
    <property type="entry name" value="small_GTP"/>
    <property type="match status" value="1"/>
</dbReference>
<reference evidence="7 8" key="1">
    <citation type="submission" date="2024-04" db="EMBL/GenBank/DDBJ databases">
        <title>Tritrichomonas musculus Genome.</title>
        <authorList>
            <person name="Alves-Ferreira E."/>
            <person name="Grigg M."/>
            <person name="Lorenzi H."/>
            <person name="Galac M."/>
        </authorList>
    </citation>
    <scope>NUCLEOTIDE SEQUENCE [LARGE SCALE GENOMIC DNA]</scope>
    <source>
        <strain evidence="7 8">EAF2021</strain>
    </source>
</reference>
<evidence type="ECO:0000256" key="2">
    <source>
        <dbReference type="ARBA" id="ARBA00022527"/>
    </source>
</evidence>